<dbReference type="CDD" id="cd04453">
    <property type="entry name" value="S1_RNase_E"/>
    <property type="match status" value="1"/>
</dbReference>
<dbReference type="FunFam" id="2.40.50.140:FF:000066">
    <property type="entry name" value="Ribonuclease E"/>
    <property type="match status" value="1"/>
</dbReference>
<dbReference type="InterPro" id="IPR012340">
    <property type="entry name" value="NA-bd_OB-fold"/>
</dbReference>
<dbReference type="GO" id="GO:0046872">
    <property type="term" value="F:metal ion binding"/>
    <property type="evidence" value="ECO:0007669"/>
    <property type="project" value="UniProtKB-KW"/>
</dbReference>
<dbReference type="SMART" id="SM00316">
    <property type="entry name" value="S1"/>
    <property type="match status" value="1"/>
</dbReference>
<feature type="region of interest" description="Disordered" evidence="16">
    <location>
        <begin position="1"/>
        <end position="247"/>
    </location>
</feature>
<dbReference type="GO" id="GO:0006364">
    <property type="term" value="P:rRNA processing"/>
    <property type="evidence" value="ECO:0007669"/>
    <property type="project" value="TreeGrafter"/>
</dbReference>
<evidence type="ECO:0000256" key="10">
    <source>
        <dbReference type="ARBA" id="ARBA00022833"/>
    </source>
</evidence>
<dbReference type="NCBIfam" id="TIGR00757">
    <property type="entry name" value="RNaseEG"/>
    <property type="match status" value="1"/>
</dbReference>
<gene>
    <name evidence="18" type="ORF">EYE40_06330</name>
</gene>
<evidence type="ECO:0000256" key="12">
    <source>
        <dbReference type="ARBA" id="ARBA00022884"/>
    </source>
</evidence>
<feature type="compositionally biased region" description="Basic and acidic residues" evidence="16">
    <location>
        <begin position="191"/>
        <end position="200"/>
    </location>
</feature>
<keyword evidence="5" id="KW-0963">Cytoplasm</keyword>
<keyword evidence="9" id="KW-0378">Hydrolase</keyword>
<feature type="compositionally biased region" description="Polar residues" evidence="16">
    <location>
        <begin position="721"/>
        <end position="732"/>
    </location>
</feature>
<keyword evidence="6" id="KW-0507">mRNA processing</keyword>
<evidence type="ECO:0000256" key="11">
    <source>
        <dbReference type="ARBA" id="ARBA00022842"/>
    </source>
</evidence>
<keyword evidence="8" id="KW-0479">Metal-binding</keyword>
<evidence type="ECO:0000256" key="16">
    <source>
        <dbReference type="SAM" id="MobiDB-lite"/>
    </source>
</evidence>
<evidence type="ECO:0000256" key="15">
    <source>
        <dbReference type="ARBA" id="ARBA00072999"/>
    </source>
</evidence>
<comment type="cofactor">
    <cofactor evidence="2">
        <name>Zn(2+)</name>
        <dbReference type="ChEBI" id="CHEBI:29105"/>
    </cofactor>
</comment>
<feature type="compositionally biased region" description="Low complexity" evidence="16">
    <location>
        <begin position="820"/>
        <end position="836"/>
    </location>
</feature>
<dbReference type="PROSITE" id="PS50126">
    <property type="entry name" value="S1"/>
    <property type="match status" value="1"/>
</dbReference>
<keyword evidence="10" id="KW-0862">Zinc</keyword>
<feature type="compositionally biased region" description="Gly residues" evidence="16">
    <location>
        <begin position="703"/>
        <end position="717"/>
    </location>
</feature>
<evidence type="ECO:0000256" key="7">
    <source>
        <dbReference type="ARBA" id="ARBA00022694"/>
    </source>
</evidence>
<feature type="compositionally biased region" description="Low complexity" evidence="16">
    <location>
        <begin position="127"/>
        <end position="139"/>
    </location>
</feature>
<reference evidence="19" key="1">
    <citation type="submission" date="2019-02" db="EMBL/GenBank/DDBJ databases">
        <title>Glaciihabitans arcticus sp. nov., a psychrotolerant bacterium isolated from polar soil.</title>
        <authorList>
            <person name="Dahal R.H."/>
        </authorList>
    </citation>
    <scope>NUCLEOTIDE SEQUENCE [LARGE SCALE GENOMIC DNA]</scope>
    <source>
        <strain evidence="19">RP-3-7</strain>
    </source>
</reference>
<feature type="region of interest" description="Disordered" evidence="16">
    <location>
        <begin position="811"/>
        <end position="845"/>
    </location>
</feature>
<dbReference type="GO" id="GO:0006397">
    <property type="term" value="P:mRNA processing"/>
    <property type="evidence" value="ECO:0007669"/>
    <property type="project" value="UniProtKB-KW"/>
</dbReference>
<dbReference type="GO" id="GO:0008033">
    <property type="term" value="P:tRNA processing"/>
    <property type="evidence" value="ECO:0007669"/>
    <property type="project" value="UniProtKB-KW"/>
</dbReference>
<evidence type="ECO:0000256" key="2">
    <source>
        <dbReference type="ARBA" id="ARBA00001947"/>
    </source>
</evidence>
<comment type="catalytic activity">
    <reaction evidence="13">
        <text>Endonucleolytic cleavage of single-stranded RNA in A- and U-rich regions.</text>
        <dbReference type="EC" id="3.1.26.12"/>
    </reaction>
</comment>
<evidence type="ECO:0000313" key="18">
    <source>
        <dbReference type="EMBL" id="TBN57047.1"/>
    </source>
</evidence>
<keyword evidence="7" id="KW-0819">tRNA processing</keyword>
<evidence type="ECO:0000256" key="8">
    <source>
        <dbReference type="ARBA" id="ARBA00022723"/>
    </source>
</evidence>
<dbReference type="Pfam" id="PF10150">
    <property type="entry name" value="RNase_E_G"/>
    <property type="match status" value="1"/>
</dbReference>
<name>A0A4Q9GV25_9MICO</name>
<evidence type="ECO:0000256" key="4">
    <source>
        <dbReference type="ARBA" id="ARBA00005522"/>
    </source>
</evidence>
<dbReference type="PANTHER" id="PTHR30001:SF0">
    <property type="entry name" value="RIBONUCLEASE G"/>
    <property type="match status" value="1"/>
</dbReference>
<dbReference type="PANTHER" id="PTHR30001">
    <property type="entry name" value="RIBONUCLEASE"/>
    <property type="match status" value="1"/>
</dbReference>
<dbReference type="EC" id="3.1.26.12" evidence="14"/>
<evidence type="ECO:0000256" key="5">
    <source>
        <dbReference type="ARBA" id="ARBA00022490"/>
    </source>
</evidence>
<dbReference type="InterPro" id="IPR019307">
    <property type="entry name" value="RNA-bd_AU-1/RNase_E/G"/>
</dbReference>
<dbReference type="GO" id="GO:0003723">
    <property type="term" value="F:RNA binding"/>
    <property type="evidence" value="ECO:0007669"/>
    <property type="project" value="UniProtKB-KW"/>
</dbReference>
<feature type="compositionally biased region" description="Low complexity" evidence="16">
    <location>
        <begin position="34"/>
        <end position="66"/>
    </location>
</feature>
<evidence type="ECO:0000256" key="6">
    <source>
        <dbReference type="ARBA" id="ARBA00022664"/>
    </source>
</evidence>
<feature type="compositionally biased region" description="Basic and acidic residues" evidence="16">
    <location>
        <begin position="229"/>
        <end position="246"/>
    </location>
</feature>
<keyword evidence="12" id="KW-0694">RNA-binding</keyword>
<protein>
    <recommendedName>
        <fullName evidence="15">Ribonuclease E</fullName>
        <ecNumber evidence="14">3.1.26.12</ecNumber>
    </recommendedName>
</protein>
<dbReference type="GO" id="GO:0008995">
    <property type="term" value="F:ribonuclease E activity"/>
    <property type="evidence" value="ECO:0007669"/>
    <property type="project" value="UniProtKB-EC"/>
</dbReference>
<evidence type="ECO:0000256" key="13">
    <source>
        <dbReference type="ARBA" id="ARBA00050524"/>
    </source>
</evidence>
<sequence length="845" mass="91109">MVNDNQTNEPKKRRGLFGSRKAAPEPVAAPVPEPVVEAPVEAPVAEAPAAEAPTEAPAEKAPAAKRAPAKRKPAVEAIVDPALVDTDAEVDEEPFKVEDAPKARTRSRKPAGASAASGGAEDDAEPTEAPAPLTTTSLLFQAPAIDPLPPLRAPRGGRDSQPARDGSGRDGARDADPQDETTGVRRRSRRRPGEEARDGDDAPNTVVRVRQPRPEPVLSNEPTRVKGSTRLEAKKQRRRDGRDAGRRRPVITESEFLARRESVDRTMVVRSKFERIQIAVLEDGVLVEHYVAKSQDMSLIGNVYLGRVQNVLPSMEAAFVDIGRGRNAVLYSGEVDWDAAAENSAEGKQQARRIELALKPGDKVLVQVTKDPVGHKGARLTSQISLPGRYLVYVPNGSMNGISRKLPDTERARLKKILKEVLPENTGVIVRTAAEGATEEQLTLDVSRLTSQWAEISRLVETAQAPVLLHSEPDLLIKIIRDVFNEDFHKLVIEGGDAQEVIEAYLRSVAPDLIDRVETYEGTADSFDAHRVSEQIEKALDRKVWLPSGGSLVIDRTEAMTVVDVNTGKFVGSGGNLEETVTKNNLEAAEEIVRQLRLRDIGGIIVVDFIDMVLESNRDLVLRRLVECLSRDRTKHQVAEVTSLGLVQMTRKKLGLGLLETFSEPCEHCAGRGIIVHHDPVTKHRPQTQTEQPSTGGRRGRGKGGSSSGSNGNGNNQGGSASTAPKNGNGAQTHAITEDVRHALAQIATATVPHAETPTEAIEIVSAPVTAPEVAVAAAESAVAILDIPVQKQRNQRRISTKDAESILDSVLEALPEPKQAGQGRRTSRRAGSSGAVVSAPISED</sequence>
<dbReference type="InterPro" id="IPR003029">
    <property type="entry name" value="S1_domain"/>
</dbReference>
<feature type="compositionally biased region" description="Basic and acidic residues" evidence="16">
    <location>
        <begin position="156"/>
        <end position="176"/>
    </location>
</feature>
<comment type="similarity">
    <text evidence="4">Belongs to the RNase E/G family.</text>
</comment>
<evidence type="ECO:0000256" key="3">
    <source>
        <dbReference type="ARBA" id="ARBA00004496"/>
    </source>
</evidence>
<feature type="compositionally biased region" description="Basic and acidic residues" evidence="16">
    <location>
        <begin position="93"/>
        <end position="102"/>
    </location>
</feature>
<feature type="domain" description="S1 motif" evidence="17">
    <location>
        <begin position="301"/>
        <end position="389"/>
    </location>
</feature>
<organism evidence="18 19">
    <name type="scientific">Glaciihabitans arcticus</name>
    <dbReference type="NCBI Taxonomy" id="2668039"/>
    <lineage>
        <taxon>Bacteria</taxon>
        <taxon>Bacillati</taxon>
        <taxon>Actinomycetota</taxon>
        <taxon>Actinomycetes</taxon>
        <taxon>Micrococcales</taxon>
        <taxon>Microbacteriaceae</taxon>
        <taxon>Glaciihabitans</taxon>
    </lineage>
</organism>
<evidence type="ECO:0000256" key="14">
    <source>
        <dbReference type="ARBA" id="ARBA00066879"/>
    </source>
</evidence>
<accession>A0A4Q9GV25</accession>
<comment type="caution">
    <text evidence="18">The sequence shown here is derived from an EMBL/GenBank/DDBJ whole genome shotgun (WGS) entry which is preliminary data.</text>
</comment>
<dbReference type="Gene3D" id="2.40.50.140">
    <property type="entry name" value="Nucleic acid-binding proteins"/>
    <property type="match status" value="1"/>
</dbReference>
<dbReference type="AlphaFoldDB" id="A0A4Q9GV25"/>
<dbReference type="EMBL" id="SISG01000001">
    <property type="protein sequence ID" value="TBN57047.1"/>
    <property type="molecule type" value="Genomic_DNA"/>
</dbReference>
<proteinExistence type="inferred from homology"/>
<keyword evidence="11" id="KW-0460">Magnesium</keyword>
<dbReference type="SUPFAM" id="SSF50249">
    <property type="entry name" value="Nucleic acid-binding proteins"/>
    <property type="match status" value="1"/>
</dbReference>
<evidence type="ECO:0000256" key="9">
    <source>
        <dbReference type="ARBA" id="ARBA00022801"/>
    </source>
</evidence>
<dbReference type="RefSeq" id="WP_130981158.1">
    <property type="nucleotide sequence ID" value="NZ_SISG01000001.1"/>
</dbReference>
<evidence type="ECO:0000256" key="1">
    <source>
        <dbReference type="ARBA" id="ARBA00001946"/>
    </source>
</evidence>
<dbReference type="Proteomes" id="UP000294194">
    <property type="component" value="Unassembled WGS sequence"/>
</dbReference>
<comment type="subcellular location">
    <subcellularLocation>
        <location evidence="3">Cytoplasm</location>
    </subcellularLocation>
</comment>
<keyword evidence="19" id="KW-1185">Reference proteome</keyword>
<dbReference type="GO" id="GO:0005737">
    <property type="term" value="C:cytoplasm"/>
    <property type="evidence" value="ECO:0007669"/>
    <property type="project" value="UniProtKB-SubCell"/>
</dbReference>
<comment type="cofactor">
    <cofactor evidence="1">
        <name>Mg(2+)</name>
        <dbReference type="ChEBI" id="CHEBI:18420"/>
    </cofactor>
</comment>
<dbReference type="InterPro" id="IPR004659">
    <property type="entry name" value="RNase_E/G"/>
</dbReference>
<feature type="region of interest" description="Disordered" evidence="16">
    <location>
        <begin position="677"/>
        <end position="732"/>
    </location>
</feature>
<evidence type="ECO:0000259" key="17">
    <source>
        <dbReference type="PROSITE" id="PS50126"/>
    </source>
</evidence>
<evidence type="ECO:0000313" key="19">
    <source>
        <dbReference type="Proteomes" id="UP000294194"/>
    </source>
</evidence>